<comment type="caution">
    <text evidence="2">The sequence shown here is derived from an EMBL/GenBank/DDBJ whole genome shotgun (WGS) entry which is preliminary data.</text>
</comment>
<proteinExistence type="predicted"/>
<evidence type="ECO:0000313" key="2">
    <source>
        <dbReference type="EMBL" id="RNA18459.1"/>
    </source>
</evidence>
<sequence length="98" mass="11612">MKHDYVLRSDSSINMYFVLILQYVIRSDFFAFGVIFSLCGSMCPLRFLHSVLADLNRFWQTDTKSVQHFLGWLTPEAKSATLKLWIFKRFTPFECYII</sequence>
<feature type="transmembrane region" description="Helical" evidence="1">
    <location>
        <begin position="15"/>
        <end position="39"/>
    </location>
</feature>
<dbReference type="AlphaFoldDB" id="A0A3M7R4T2"/>
<keyword evidence="1" id="KW-0472">Membrane</keyword>
<dbReference type="Proteomes" id="UP000276133">
    <property type="component" value="Unassembled WGS sequence"/>
</dbReference>
<keyword evidence="1" id="KW-0812">Transmembrane</keyword>
<keyword evidence="1" id="KW-1133">Transmembrane helix</keyword>
<gene>
    <name evidence="2" type="ORF">BpHYR1_052144</name>
</gene>
<keyword evidence="3" id="KW-1185">Reference proteome</keyword>
<organism evidence="2 3">
    <name type="scientific">Brachionus plicatilis</name>
    <name type="common">Marine rotifer</name>
    <name type="synonym">Brachionus muelleri</name>
    <dbReference type="NCBI Taxonomy" id="10195"/>
    <lineage>
        <taxon>Eukaryota</taxon>
        <taxon>Metazoa</taxon>
        <taxon>Spiralia</taxon>
        <taxon>Gnathifera</taxon>
        <taxon>Rotifera</taxon>
        <taxon>Eurotatoria</taxon>
        <taxon>Monogononta</taxon>
        <taxon>Pseudotrocha</taxon>
        <taxon>Ploima</taxon>
        <taxon>Brachionidae</taxon>
        <taxon>Brachionus</taxon>
    </lineage>
</organism>
<protein>
    <submittedName>
        <fullName evidence="2">Uncharacterized protein</fullName>
    </submittedName>
</protein>
<dbReference type="EMBL" id="REGN01004239">
    <property type="protein sequence ID" value="RNA18459.1"/>
    <property type="molecule type" value="Genomic_DNA"/>
</dbReference>
<evidence type="ECO:0000313" key="3">
    <source>
        <dbReference type="Proteomes" id="UP000276133"/>
    </source>
</evidence>
<evidence type="ECO:0000256" key="1">
    <source>
        <dbReference type="SAM" id="Phobius"/>
    </source>
</evidence>
<reference evidence="2 3" key="1">
    <citation type="journal article" date="2018" name="Sci. Rep.">
        <title>Genomic signatures of local adaptation to the degree of environmental predictability in rotifers.</title>
        <authorList>
            <person name="Franch-Gras L."/>
            <person name="Hahn C."/>
            <person name="Garcia-Roger E.M."/>
            <person name="Carmona M.J."/>
            <person name="Serra M."/>
            <person name="Gomez A."/>
        </authorList>
    </citation>
    <scope>NUCLEOTIDE SEQUENCE [LARGE SCALE GENOMIC DNA]</scope>
    <source>
        <strain evidence="2">HYR1</strain>
    </source>
</reference>
<accession>A0A3M7R4T2</accession>
<name>A0A3M7R4T2_BRAPC</name>